<evidence type="ECO:0000313" key="6">
    <source>
        <dbReference type="EMBL" id="XCD06532.1"/>
    </source>
</evidence>
<evidence type="ECO:0000313" key="5">
    <source>
        <dbReference type="EMBL" id="XCD06144.1"/>
    </source>
</evidence>
<sequence length="58" mass="6439">MSKIIGVLKALIYVCTLVGPIKDFFAGSKEAKKDAVDKWIEEQKSAAKDAYKNYNGDE</sequence>
<proteinExistence type="predicted"/>
<evidence type="ECO:0000313" key="4">
    <source>
        <dbReference type="EMBL" id="XCD05630.1"/>
    </source>
</evidence>
<dbReference type="EMBL" id="PP511371">
    <property type="protein sequence ID" value="XCD03542.1"/>
    <property type="molecule type" value="Genomic_DNA"/>
</dbReference>
<evidence type="ECO:0000313" key="1">
    <source>
        <dbReference type="EMBL" id="XCD03542.1"/>
    </source>
</evidence>
<dbReference type="EMBL" id="PP511639">
    <property type="protein sequence ID" value="XCD06144.1"/>
    <property type="molecule type" value="Genomic_DNA"/>
</dbReference>
<evidence type="ECO:0000313" key="3">
    <source>
        <dbReference type="EMBL" id="XCD04847.1"/>
    </source>
</evidence>
<evidence type="ECO:0000313" key="7">
    <source>
        <dbReference type="EMBL" id="XCD07184.1"/>
    </source>
</evidence>
<organism evidence="3">
    <name type="scientific">Dulem virus 96</name>
    <dbReference type="NCBI Taxonomy" id="3145807"/>
    <lineage>
        <taxon>Viruses</taxon>
        <taxon>Monodnaviria</taxon>
        <taxon>Sangervirae</taxon>
        <taxon>Phixviricota</taxon>
        <taxon>Malgrandaviricetes</taxon>
        <taxon>Petitvirales</taxon>
        <taxon>Microviridae</taxon>
        <taxon>Microvirus</taxon>
    </lineage>
</organism>
<evidence type="ECO:0000313" key="2">
    <source>
        <dbReference type="EMBL" id="XCD04200.1"/>
    </source>
</evidence>
<reference evidence="3" key="1">
    <citation type="submission" date="2024-03" db="EMBL/GenBank/DDBJ databases">
        <title>Diverse circular DNA viruses in blood, oral, and fecal samples of captive lemurs.</title>
        <authorList>
            <person name="Paietta E.N."/>
            <person name="Kraberger S."/>
            <person name="Lund M.C."/>
            <person name="Custer J.M."/>
            <person name="Vargas K.M."/>
            <person name="Ehmke E.E."/>
            <person name="Yoder A.D."/>
            <person name="Varsani A."/>
        </authorList>
    </citation>
    <scope>NUCLEOTIDE SEQUENCE</scope>
    <source>
        <strain evidence="1">Duke_18_86</strain>
        <strain evidence="2">Duke_21_106</strain>
        <strain evidence="3">Duke_24FF_1310</strain>
        <strain evidence="4">Duke_24FS_119</strain>
        <strain evidence="5">Duke_25FF_1353</strain>
        <strain evidence="6">Duke_25FS_128</strain>
        <strain evidence="7">Duke_26_99</strain>
        <strain evidence="8">Duke_29_49</strain>
    </source>
</reference>
<dbReference type="EMBL" id="PP511437">
    <property type="protein sequence ID" value="XCD04200.1"/>
    <property type="molecule type" value="Genomic_DNA"/>
</dbReference>
<name>A0AAU8AXV2_9VIRU</name>
<evidence type="ECO:0000313" key="8">
    <source>
        <dbReference type="EMBL" id="XCD08228.1"/>
    </source>
</evidence>
<dbReference type="EMBL" id="PP511683">
    <property type="protein sequence ID" value="XCD06532.1"/>
    <property type="molecule type" value="Genomic_DNA"/>
</dbReference>
<dbReference type="EMBL" id="PP511514">
    <property type="protein sequence ID" value="XCD04847.1"/>
    <property type="molecule type" value="Genomic_DNA"/>
</dbReference>
<accession>A0AAU8AXV2</accession>
<dbReference type="EMBL" id="PP511762">
    <property type="protein sequence ID" value="XCD07184.1"/>
    <property type="molecule type" value="Genomic_DNA"/>
</dbReference>
<dbReference type="EMBL" id="PP511872">
    <property type="protein sequence ID" value="XCD08228.1"/>
    <property type="molecule type" value="Genomic_DNA"/>
</dbReference>
<dbReference type="EMBL" id="PP511585">
    <property type="protein sequence ID" value="XCD05630.1"/>
    <property type="molecule type" value="Genomic_DNA"/>
</dbReference>
<protein>
    <submittedName>
        <fullName evidence="3">Uncharacterized protein</fullName>
    </submittedName>
</protein>